<feature type="compositionally biased region" description="Polar residues" evidence="1">
    <location>
        <begin position="117"/>
        <end position="144"/>
    </location>
</feature>
<dbReference type="OrthoDB" id="6022652at2759"/>
<feature type="compositionally biased region" description="Polar residues" evidence="1">
    <location>
        <begin position="1094"/>
        <end position="1110"/>
    </location>
</feature>
<dbReference type="InParanoid" id="A0A6J2RGF6"/>
<feature type="compositionally biased region" description="Polar residues" evidence="1">
    <location>
        <begin position="1325"/>
        <end position="1348"/>
    </location>
</feature>
<feature type="region of interest" description="Disordered" evidence="1">
    <location>
        <begin position="43"/>
        <end position="144"/>
    </location>
</feature>
<feature type="compositionally biased region" description="Polar residues" evidence="1">
    <location>
        <begin position="1554"/>
        <end position="1581"/>
    </location>
</feature>
<reference evidence="3" key="1">
    <citation type="submission" date="2025-08" db="UniProtKB">
        <authorList>
            <consortium name="RefSeq"/>
        </authorList>
    </citation>
    <scope>IDENTIFICATION</scope>
</reference>
<feature type="compositionally biased region" description="Polar residues" evidence="1">
    <location>
        <begin position="1743"/>
        <end position="1752"/>
    </location>
</feature>
<feature type="compositionally biased region" description="Polar residues" evidence="1">
    <location>
        <begin position="56"/>
        <end position="79"/>
    </location>
</feature>
<evidence type="ECO:0000313" key="3">
    <source>
        <dbReference type="RefSeq" id="XP_029309286.1"/>
    </source>
</evidence>
<feature type="region of interest" description="Disordered" evidence="1">
    <location>
        <begin position="954"/>
        <end position="1037"/>
    </location>
</feature>
<evidence type="ECO:0000313" key="2">
    <source>
        <dbReference type="Proteomes" id="UP000504630"/>
    </source>
</evidence>
<dbReference type="Proteomes" id="UP000504630">
    <property type="component" value="Chromosome 17"/>
</dbReference>
<feature type="region of interest" description="Disordered" evidence="1">
    <location>
        <begin position="198"/>
        <end position="252"/>
    </location>
</feature>
<gene>
    <name evidence="3" type="primary">LOC115022450</name>
</gene>
<feature type="compositionally biased region" description="Polar residues" evidence="1">
    <location>
        <begin position="998"/>
        <end position="1012"/>
    </location>
</feature>
<feature type="region of interest" description="Disordered" evidence="1">
    <location>
        <begin position="1873"/>
        <end position="2086"/>
    </location>
</feature>
<dbReference type="InterPro" id="IPR051825">
    <property type="entry name" value="SRCIN1"/>
</dbReference>
<evidence type="ECO:0000256" key="1">
    <source>
        <dbReference type="SAM" id="MobiDB-lite"/>
    </source>
</evidence>
<feature type="region of interest" description="Disordered" evidence="1">
    <location>
        <begin position="608"/>
        <end position="636"/>
    </location>
</feature>
<feature type="compositionally biased region" description="Low complexity" evidence="1">
    <location>
        <begin position="1873"/>
        <end position="1898"/>
    </location>
</feature>
<feature type="region of interest" description="Disordered" evidence="1">
    <location>
        <begin position="1"/>
        <end position="30"/>
    </location>
</feature>
<dbReference type="PANTHER" id="PTHR22741:SF11">
    <property type="entry name" value="SICKLE TAIL PROTEIN HOMOLOG"/>
    <property type="match status" value="1"/>
</dbReference>
<feature type="region of interest" description="Disordered" evidence="1">
    <location>
        <begin position="1554"/>
        <end position="1639"/>
    </location>
</feature>
<feature type="compositionally biased region" description="Low complexity" evidence="1">
    <location>
        <begin position="2176"/>
        <end position="2211"/>
    </location>
</feature>
<feature type="region of interest" description="Disordered" evidence="1">
    <location>
        <begin position="1318"/>
        <end position="1349"/>
    </location>
</feature>
<feature type="region of interest" description="Disordered" evidence="1">
    <location>
        <begin position="1743"/>
        <end position="1763"/>
    </location>
</feature>
<dbReference type="RefSeq" id="XP_029309286.1">
    <property type="nucleotide sequence ID" value="XM_029453426.1"/>
</dbReference>
<feature type="region of interest" description="Disordered" evidence="1">
    <location>
        <begin position="2176"/>
        <end position="2250"/>
    </location>
</feature>
<feature type="compositionally biased region" description="Gly residues" evidence="1">
    <location>
        <begin position="415"/>
        <end position="425"/>
    </location>
</feature>
<feature type="compositionally biased region" description="Basic residues" evidence="1">
    <location>
        <begin position="1612"/>
        <end position="1621"/>
    </location>
</feature>
<feature type="compositionally biased region" description="Low complexity" evidence="1">
    <location>
        <begin position="2016"/>
        <end position="2086"/>
    </location>
</feature>
<dbReference type="GeneID" id="115022450"/>
<dbReference type="GO" id="GO:0005737">
    <property type="term" value="C:cytoplasm"/>
    <property type="evidence" value="ECO:0007669"/>
    <property type="project" value="TreeGrafter"/>
</dbReference>
<proteinExistence type="predicted"/>
<feature type="compositionally biased region" description="Low complexity" evidence="1">
    <location>
        <begin position="1126"/>
        <end position="1138"/>
    </location>
</feature>
<keyword evidence="2" id="KW-1185">Reference proteome</keyword>
<organism evidence="2 3">
    <name type="scientific">Cottoperca gobio</name>
    <name type="common">Frogmouth</name>
    <name type="synonym">Aphritis gobio</name>
    <dbReference type="NCBI Taxonomy" id="56716"/>
    <lineage>
        <taxon>Eukaryota</taxon>
        <taxon>Metazoa</taxon>
        <taxon>Chordata</taxon>
        <taxon>Craniata</taxon>
        <taxon>Vertebrata</taxon>
        <taxon>Euteleostomi</taxon>
        <taxon>Actinopterygii</taxon>
        <taxon>Neopterygii</taxon>
        <taxon>Teleostei</taxon>
        <taxon>Neoteleostei</taxon>
        <taxon>Acanthomorphata</taxon>
        <taxon>Eupercaria</taxon>
        <taxon>Perciformes</taxon>
        <taxon>Notothenioidei</taxon>
        <taxon>Bovichtidae</taxon>
        <taxon>Cottoperca</taxon>
    </lineage>
</organism>
<feature type="compositionally biased region" description="Basic and acidic residues" evidence="1">
    <location>
        <begin position="1170"/>
        <end position="1196"/>
    </location>
</feature>
<feature type="compositionally biased region" description="Polar residues" evidence="1">
    <location>
        <begin position="89"/>
        <end position="110"/>
    </location>
</feature>
<sequence>MSKSSSRLIGPEAAGSKSPCLRKEPQSNRSCMLRIGERLMRAGSEGNLVQRPIPVQNRSQASSDGLVQESNGQTQPQTLNDKHTEHTGKNSSQGNSPSRVSSCFSTAVESSTERLLQENPHTNSSLLCDPDFSSSSAPRSANTLPRSYITAARASSRDSQLHGLIMQHSDMERKKEVFLDHLRQKYPHHAAIIMGHQDRMREQARSPQPSESPPCTRVQGLAEQQDPLASETMSDGDGVPPTDPFTRGCKTRASLPVGWSRGQTRERPPGVMYLQYGEETKQIRMPAKISSQDALWALFVTTFPHQLTIKMLQSPNMAIYIKDTSRNVYYDLEDIRNITSHSCLKVYHKDPTHVVNRHTRPEGREISKEVLYGSHSPVHILSSSSRSTLHNLQGSMSPPMVRSMPSSPSRMVYGGSIGGKTGMGDPGSATLPRERLSGEGRSSSLCSSTSAILERRDVKPDEDVGSSKSMSLVVRGEGGPHYPDSYCSSLQDGGGGRLSIASSQCSTPPSLPADMVDAGVTGIPGGLQQYRASVKPLMGYGESMEHQTRSLHRLKSRKYGDSQLPPLGTKTPPPSPHRVNEVRMIDGQIIGGMGLVSPERMSPIRRSLRRESNGAPVEIVNRSRGSGSSSSTSSVFLDTPLGQPEILFQGQMTASNAQSERMKAMEEQIASLAGLVHSALSMGADISGVKDTVSENAERKLHNNRPGVSSEPHFSAAVIDSISPAPLALQAPPSDSVLQQSLVLAKRNVCDLRLQLNQLRHLQLSNQESVSSMLWMAGEELVVLMYDRLAHCEEAAYRQRAEIEEERIHYLATEERILTQLHELEDYVDLLQRNSTSSPEQLSVTLRDVEDGAVNLRRVGEALAILKSEFPELRVKLRSALRLEVEAVRFMKEEPHKMDSMLKRVKALTEALSGLRRCVSESTTPATSAQAEVSLVGSASPIMASRMNTAATVIQPSHHQPSPPLTPTHGRDSPTVAKVSPRSREGSPALHKRPGPLQSPTQESHTDQTPMIHTQRHTESSTSRASRPPPPNTNTDFDQVLEEAQASLMESIPDLNVSVSTEGRSESASGQITSSEQDTALTLQGLCVSAAASVEQQALPSDSQEDTPPQLSDEADSTQLKPPHTAPAAALKIPASAVKPPPSAPQSASLPAAASALKPAPPSTSPSIERSSRPQVEKPRRTSVDKGMKQSPDRVGKSPPPPPPPRRFHAVSSGLTTGSSGEVIFTTKKEPVGAQDEGEKEKKLPVVPQPKPPRQPPELKPKPQMCAPAPLAGSSSTFTTASAHREDEEEEEEDNKFMKELQVTTELSNNYLSVGNKQWKGEVRTSPTSQVANQKPSELATSDHQSAPQMGITDGCPHKLITAVGLEELIEVSKDNVHSKKKEQENLFKQVPSLNCATLEKVELTPPVALHNMQAVQKNEEVPTPTQKKTEKMEALTALTSTKENDLTVKIPDQINKEVVGQVCSPTTAEKKVKFTTIVTLQKENIQANDITSPDHTNEQFVKEVPAEKKSNMIVVTLQKENSSDDCLIGFHQDTSLSLDQECVASSPVIKLSPSLTHSHSSNQQNREATVQVSRDQSQYTEEGGSLSPDIWDNEGPPPPPPPTGKISLRISKTRSPRVRKTSKEEDLGGSDIQTVAGDSTGEPTYLVYENQGFEDSDDSYKKPIIVILNEPMDIQSAYKRLSTIFECEESLDGILCPENIVDEEETKQEKEKQDMRKICISEINTGLDLKDITGNSQNSLHMQHQRPSADNCSIPEHQDQGKQDFLRKPETKRKFKFKFSKNILAAISQTIRAGTTKTGKKTLEVVVYEEEEEIVLDSRPVTKKQTKQSKRFETISSKQFNKSHSRAEKLCKSTFDSIDSLEESIKQLEISVDSMSAPSSPSSIVSSPPQSPDSSFDSTDRAHLKGKVKRERERSPSKRPAPQTLKGPNPTQSKRAKPQPPHDTRKTSTKKQTSSTSTSSSAERSHTKSRNLSSSGPPEKTPKGQKQPSQADSRSRKASGDSKPCVVTLRASKIPALSSGKSPSASLSTPHCSDATDSFLSSSCSSSASSPSAFSTSSSGRHSLLSPPSKCPSSPSSAQSSKQQAFLCPLSSSTLVKNSSSVSLSDSTPRSPSPSLPSFYFSSSPHKSFIPSLNLSRLLPSSSHVLSPSHANVSLSQRGPRSSKLHHHLILTSTSGTTSISTSSTTSQHSYYSSSSYSSSSPSSTSSSSSPPSPSSSVLPTMVSPGARSVPISASNTRRNAPEAKLAES</sequence>
<feature type="region of interest" description="Disordered" evidence="1">
    <location>
        <begin position="1094"/>
        <end position="1296"/>
    </location>
</feature>
<feature type="compositionally biased region" description="Low complexity" evidence="1">
    <location>
        <begin position="395"/>
        <end position="412"/>
    </location>
</feature>
<feature type="region of interest" description="Disordered" evidence="1">
    <location>
        <begin position="385"/>
        <end position="451"/>
    </location>
</feature>
<feature type="compositionally biased region" description="Low complexity" evidence="1">
    <location>
        <begin position="439"/>
        <end position="450"/>
    </location>
</feature>
<feature type="compositionally biased region" description="Low complexity" evidence="1">
    <location>
        <begin position="622"/>
        <end position="634"/>
    </location>
</feature>
<feature type="compositionally biased region" description="Basic and acidic residues" evidence="1">
    <location>
        <begin position="1227"/>
        <end position="1244"/>
    </location>
</feature>
<accession>A0A6J2RGF6</accession>
<name>A0A6J2RGF6_COTGO</name>
<dbReference type="PANTHER" id="PTHR22741">
    <property type="entry name" value="P140CAP/SNIP-RELATED"/>
    <property type="match status" value="1"/>
</dbReference>
<feature type="compositionally biased region" description="Low complexity" evidence="1">
    <location>
        <begin position="1272"/>
        <end position="1282"/>
    </location>
</feature>
<feature type="compositionally biased region" description="Low complexity" evidence="1">
    <location>
        <begin position="1145"/>
        <end position="1158"/>
    </location>
</feature>
<dbReference type="Gene3D" id="1.20.58.1540">
    <property type="entry name" value="Actin interacting protein 3, C-terminal domain"/>
    <property type="match status" value="1"/>
</dbReference>
<feature type="compositionally biased region" description="Low complexity" evidence="1">
    <location>
        <begin position="1951"/>
        <end position="1963"/>
    </location>
</feature>
<feature type="compositionally biased region" description="Pro residues" evidence="1">
    <location>
        <begin position="1247"/>
        <end position="1258"/>
    </location>
</feature>
<protein>
    <submittedName>
        <fullName evidence="3">Sickle tail protein homolog</fullName>
    </submittedName>
</protein>
<feature type="compositionally biased region" description="Basic and acidic residues" evidence="1">
    <location>
        <begin position="2241"/>
        <end position="2250"/>
    </location>
</feature>
<feature type="region of interest" description="Disordered" evidence="1">
    <location>
        <begin position="558"/>
        <end position="579"/>
    </location>
</feature>
<dbReference type="KEGG" id="cgob:115022450"/>